<dbReference type="RefSeq" id="WP_130501923.1">
    <property type="nucleotide sequence ID" value="NZ_SHMP01000010.1"/>
</dbReference>
<dbReference type="AlphaFoldDB" id="A0A482Y6Z5"/>
<sequence length="340" mass="38849">MSSDDGDQFSYEGQLVFNGIHLTNVLDADFDFNHVIENELANYTQGSIERPGRGYHTIPFAKYASEEPNIGRHINRLLGEINAFRYLEEKWEYRETEIDGQTGSRPTIQDYSTFDGYWAFPDHLFIKADKSKAEKARNLVKQTLGDYISLQEVEFSPDFLLWLFSHEKNNESIPGEISVNMLTDAEIRGNKPDLFGQHSKVDDSIDITKSAPVLIGVLSQKGLVAIEGVFGLADRFVRARIDTDGRVHIKADHAISGSSDVERMAISLAFLNQFIELYQHWKSLDSEFRYPPLEFFTDIYEECQRQGVEVTFSIDDVVNEYRNKGSSEEYDEYQSGLGDF</sequence>
<proteinExistence type="predicted"/>
<evidence type="ECO:0000313" key="1">
    <source>
        <dbReference type="EMBL" id="RZV05206.1"/>
    </source>
</evidence>
<gene>
    <name evidence="1" type="ORF">BDK88_4229</name>
</gene>
<protein>
    <submittedName>
        <fullName evidence="1">Uncharacterized protein</fullName>
    </submittedName>
</protein>
<evidence type="ECO:0000313" key="2">
    <source>
        <dbReference type="Proteomes" id="UP000291097"/>
    </source>
</evidence>
<comment type="caution">
    <text evidence="1">The sequence shown here is derived from an EMBL/GenBank/DDBJ whole genome shotgun (WGS) entry which is preliminary data.</text>
</comment>
<dbReference type="Proteomes" id="UP000291097">
    <property type="component" value="Unassembled WGS sequence"/>
</dbReference>
<dbReference type="EMBL" id="SHMP01000010">
    <property type="protein sequence ID" value="RZV05206.1"/>
    <property type="molecule type" value="Genomic_DNA"/>
</dbReference>
<name>A0A482Y6Z5_9EURY</name>
<organism evidence="1 2">
    <name type="scientific">Natrinema hispanicum</name>
    <dbReference type="NCBI Taxonomy" id="392421"/>
    <lineage>
        <taxon>Archaea</taxon>
        <taxon>Methanobacteriati</taxon>
        <taxon>Methanobacteriota</taxon>
        <taxon>Stenosarchaea group</taxon>
        <taxon>Halobacteria</taxon>
        <taxon>Halobacteriales</taxon>
        <taxon>Natrialbaceae</taxon>
        <taxon>Natrinema</taxon>
    </lineage>
</organism>
<reference evidence="1 2" key="1">
    <citation type="submission" date="2019-02" db="EMBL/GenBank/DDBJ databases">
        <title>Genomic Encyclopedia of Archaeal and Bacterial Type Strains, Phase II (KMG-II): from individual species to whole genera.</title>
        <authorList>
            <person name="Goeker M."/>
        </authorList>
    </citation>
    <scope>NUCLEOTIDE SEQUENCE [LARGE SCALE GENOMIC DNA]</scope>
    <source>
        <strain evidence="1 2">DSM 18328</strain>
    </source>
</reference>
<dbReference type="OrthoDB" id="197057at2157"/>
<accession>A0A482Y6Z5</accession>